<evidence type="ECO:0000313" key="3">
    <source>
        <dbReference type="EMBL" id="EJK67305.1"/>
    </source>
</evidence>
<feature type="signal peptide" evidence="2">
    <location>
        <begin position="1"/>
        <end position="17"/>
    </location>
</feature>
<dbReference type="eggNOG" id="ENOG502SVUM">
    <property type="taxonomic scope" value="Eukaryota"/>
</dbReference>
<feature type="chain" id="PRO_5030173082" evidence="2">
    <location>
        <begin position="18"/>
        <end position="228"/>
    </location>
</feature>
<sequence>MVKSSLLAAALCVGASAFTAPAVSNKNGRPFASLNLSRKDIEESGKNIAAAGVIASALVVGPMANAIELAAEAPSSSFTDTSSVLLSARSGGRAGGRARSMPRSSPPPSSGGTTVINKRTVIQAPPVVVGGGGYGYGSYGYGYDPTPGLVFGAVNAIGNGMREARQNDMIRTQQAELNASRMNEAEMAARIRQLEMQQNGGQQAQPQTIIVQPPQAGQPAAVAPAPSQ</sequence>
<feature type="region of interest" description="Disordered" evidence="1">
    <location>
        <begin position="196"/>
        <end position="228"/>
    </location>
</feature>
<gene>
    <name evidence="3" type="ORF">THAOC_11678</name>
</gene>
<proteinExistence type="predicted"/>
<keyword evidence="4" id="KW-1185">Reference proteome</keyword>
<evidence type="ECO:0000256" key="1">
    <source>
        <dbReference type="SAM" id="MobiDB-lite"/>
    </source>
</evidence>
<comment type="caution">
    <text evidence="3">The sequence shown here is derived from an EMBL/GenBank/DDBJ whole genome shotgun (WGS) entry which is preliminary data.</text>
</comment>
<evidence type="ECO:0000256" key="2">
    <source>
        <dbReference type="SAM" id="SignalP"/>
    </source>
</evidence>
<accession>K0SPR3</accession>
<dbReference type="AlphaFoldDB" id="K0SPR3"/>
<keyword evidence="2" id="KW-0732">Signal</keyword>
<dbReference type="EMBL" id="AGNL01013357">
    <property type="protein sequence ID" value="EJK67305.1"/>
    <property type="molecule type" value="Genomic_DNA"/>
</dbReference>
<feature type="region of interest" description="Disordered" evidence="1">
    <location>
        <begin position="88"/>
        <end position="118"/>
    </location>
</feature>
<feature type="compositionally biased region" description="Low complexity" evidence="1">
    <location>
        <begin position="88"/>
        <end position="103"/>
    </location>
</feature>
<protein>
    <submittedName>
        <fullName evidence="3">Uncharacterized protein</fullName>
    </submittedName>
</protein>
<reference evidence="3 4" key="1">
    <citation type="journal article" date="2012" name="Genome Biol.">
        <title>Genome and low-iron response of an oceanic diatom adapted to chronic iron limitation.</title>
        <authorList>
            <person name="Lommer M."/>
            <person name="Specht M."/>
            <person name="Roy A.S."/>
            <person name="Kraemer L."/>
            <person name="Andreson R."/>
            <person name="Gutowska M.A."/>
            <person name="Wolf J."/>
            <person name="Bergner S.V."/>
            <person name="Schilhabel M.B."/>
            <person name="Klostermeier U.C."/>
            <person name="Beiko R.G."/>
            <person name="Rosenstiel P."/>
            <person name="Hippler M."/>
            <person name="Laroche J."/>
        </authorList>
    </citation>
    <scope>NUCLEOTIDE SEQUENCE [LARGE SCALE GENOMIC DNA]</scope>
    <source>
        <strain evidence="3 4">CCMP1005</strain>
    </source>
</reference>
<name>K0SPR3_THAOC</name>
<dbReference type="OMA" id="NRSTTIM"/>
<organism evidence="3 4">
    <name type="scientific">Thalassiosira oceanica</name>
    <name type="common">Marine diatom</name>
    <dbReference type="NCBI Taxonomy" id="159749"/>
    <lineage>
        <taxon>Eukaryota</taxon>
        <taxon>Sar</taxon>
        <taxon>Stramenopiles</taxon>
        <taxon>Ochrophyta</taxon>
        <taxon>Bacillariophyta</taxon>
        <taxon>Coscinodiscophyceae</taxon>
        <taxon>Thalassiosirophycidae</taxon>
        <taxon>Thalassiosirales</taxon>
        <taxon>Thalassiosiraceae</taxon>
        <taxon>Thalassiosira</taxon>
    </lineage>
</organism>
<evidence type="ECO:0000313" key="4">
    <source>
        <dbReference type="Proteomes" id="UP000266841"/>
    </source>
</evidence>
<dbReference type="Proteomes" id="UP000266841">
    <property type="component" value="Unassembled WGS sequence"/>
</dbReference>